<organism evidence="1 2">
    <name type="scientific">Vibrio ruber (strain DSM 16370 / JCM 11486 / BCRC 17186 / CECT 7878 / LMG 23124 / VR1)</name>
    <dbReference type="NCBI Taxonomy" id="1123498"/>
    <lineage>
        <taxon>Bacteria</taxon>
        <taxon>Pseudomonadati</taxon>
        <taxon>Pseudomonadota</taxon>
        <taxon>Gammaproteobacteria</taxon>
        <taxon>Vibrionales</taxon>
        <taxon>Vibrionaceae</taxon>
        <taxon>Vibrio</taxon>
    </lineage>
</organism>
<accession>A0A1R4LIQ6</accession>
<dbReference type="AlphaFoldDB" id="A0A1R4LIQ6"/>
<dbReference type="EMBL" id="FULE01000025">
    <property type="protein sequence ID" value="SJN56472.1"/>
    <property type="molecule type" value="Genomic_DNA"/>
</dbReference>
<dbReference type="OrthoDB" id="5816981at2"/>
<keyword evidence="2" id="KW-1185">Reference proteome</keyword>
<dbReference type="STRING" id="1123498.VR7878_01796"/>
<reference evidence="2" key="1">
    <citation type="submission" date="2017-02" db="EMBL/GenBank/DDBJ databases">
        <authorList>
            <person name="Rodrigo-Torres L."/>
            <person name="Arahal R.D."/>
            <person name="Lucena T."/>
        </authorList>
    </citation>
    <scope>NUCLEOTIDE SEQUENCE [LARGE SCALE GENOMIC DNA]</scope>
    <source>
        <strain evidence="2">CECT 7878</strain>
    </source>
</reference>
<dbReference type="Proteomes" id="UP000188276">
    <property type="component" value="Unassembled WGS sequence"/>
</dbReference>
<evidence type="ECO:0000313" key="2">
    <source>
        <dbReference type="Proteomes" id="UP000188276"/>
    </source>
</evidence>
<name>A0A1R4LIQ6_VIBR1</name>
<sequence>MRLAHKRNVQNKLQKRMKAFVVNQTLKQSSETKMQASVSSGQPKVAKIVNENLTPKQAQVLEIVAQHADGINPKSIGLEAGQEEAKAASWATGALKKLLEDNLVEKVQLAGNKVLYKRA</sequence>
<evidence type="ECO:0000313" key="1">
    <source>
        <dbReference type="EMBL" id="SJN56472.1"/>
    </source>
</evidence>
<protein>
    <recommendedName>
        <fullName evidence="3">MarR family protein</fullName>
    </recommendedName>
</protein>
<evidence type="ECO:0008006" key="3">
    <source>
        <dbReference type="Google" id="ProtNLM"/>
    </source>
</evidence>
<gene>
    <name evidence="1" type="ORF">VR7878_01796</name>
</gene>
<dbReference type="RefSeq" id="WP_077335458.1">
    <property type="nucleotide sequence ID" value="NZ_FULE01000025.1"/>
</dbReference>
<proteinExistence type="predicted"/>